<dbReference type="PANTHER" id="PTHR35371:SF1">
    <property type="entry name" value="BLR7753 PROTEIN"/>
    <property type="match status" value="1"/>
</dbReference>
<dbReference type="Gene3D" id="1.20.120.550">
    <property type="entry name" value="Membrane associated eicosanoid/glutathione metabolism-like domain"/>
    <property type="match status" value="1"/>
</dbReference>
<evidence type="ECO:0000313" key="6">
    <source>
        <dbReference type="EMBL" id="WFE92145.1"/>
    </source>
</evidence>
<evidence type="ECO:0000256" key="4">
    <source>
        <dbReference type="ARBA" id="ARBA00023136"/>
    </source>
</evidence>
<dbReference type="Pfam" id="PF01124">
    <property type="entry name" value="MAPEG"/>
    <property type="match status" value="1"/>
</dbReference>
<sequence length="127" mass="13714">MTTWILAVLLLYLAQIYFSALFLLPYVTISQIVGGRDDMPERGKIAGRADRALSNLKENLPFFLTLGVLALIVPGADVDQATFGASLFFFARLAYLPLYISGIPFLRSLAYIAGLGGNVIMGLAVIG</sequence>
<dbReference type="InterPro" id="IPR001129">
    <property type="entry name" value="Membr-assoc_MAPEG"/>
</dbReference>
<evidence type="ECO:0000256" key="5">
    <source>
        <dbReference type="SAM" id="Phobius"/>
    </source>
</evidence>
<evidence type="ECO:0000256" key="1">
    <source>
        <dbReference type="ARBA" id="ARBA00004370"/>
    </source>
</evidence>
<feature type="transmembrane region" description="Helical" evidence="5">
    <location>
        <begin position="60"/>
        <end position="76"/>
    </location>
</feature>
<accession>A0ABY8FE62</accession>
<gene>
    <name evidence="6" type="ORF">K1718_12510</name>
</gene>
<keyword evidence="2 5" id="KW-0812">Transmembrane</keyword>
<comment type="subcellular location">
    <subcellularLocation>
        <location evidence="1">Membrane</location>
    </subcellularLocation>
</comment>
<name>A0ABY8FE62_9HYPH</name>
<evidence type="ECO:0000313" key="7">
    <source>
        <dbReference type="Proteomes" id="UP001209803"/>
    </source>
</evidence>
<feature type="transmembrane region" description="Helical" evidence="5">
    <location>
        <begin position="6"/>
        <end position="29"/>
    </location>
</feature>
<dbReference type="PANTHER" id="PTHR35371">
    <property type="entry name" value="INNER MEMBRANE PROTEIN"/>
    <property type="match status" value="1"/>
</dbReference>
<dbReference type="EMBL" id="CP120863">
    <property type="protein sequence ID" value="WFE92145.1"/>
    <property type="molecule type" value="Genomic_DNA"/>
</dbReference>
<keyword evidence="3 5" id="KW-1133">Transmembrane helix</keyword>
<feature type="transmembrane region" description="Helical" evidence="5">
    <location>
        <begin position="108"/>
        <end position="126"/>
    </location>
</feature>
<dbReference type="SUPFAM" id="SSF161084">
    <property type="entry name" value="MAPEG domain-like"/>
    <property type="match status" value="1"/>
</dbReference>
<evidence type="ECO:0000256" key="3">
    <source>
        <dbReference type="ARBA" id="ARBA00022989"/>
    </source>
</evidence>
<dbReference type="RefSeq" id="WP_265684637.1">
    <property type="nucleotide sequence ID" value="NZ_CP120863.1"/>
</dbReference>
<feature type="transmembrane region" description="Helical" evidence="5">
    <location>
        <begin position="82"/>
        <end position="101"/>
    </location>
</feature>
<dbReference type="InterPro" id="IPR023352">
    <property type="entry name" value="MAPEG-like_dom_sf"/>
</dbReference>
<keyword evidence="4 5" id="KW-0472">Membrane</keyword>
<reference evidence="6 7" key="1">
    <citation type="submission" date="2023-03" db="EMBL/GenBank/DDBJ databases">
        <title>Roseibium porphyridii sp. nov. and Roseibium rhodosorbium sp. nov. isolated from marine algae, Porphyridium cruentum and Rhodosorus marinus, respectively.</title>
        <authorList>
            <person name="Lee M.W."/>
            <person name="Choi B.J."/>
            <person name="Lee J.K."/>
            <person name="Choi D.G."/>
            <person name="Baek J.H."/>
            <person name="Bayburt H."/>
            <person name="Kim J.M."/>
            <person name="Han D.M."/>
            <person name="Kim K.H."/>
            <person name="Jeon C.O."/>
        </authorList>
    </citation>
    <scope>NUCLEOTIDE SEQUENCE [LARGE SCALE GENOMIC DNA]</scope>
    <source>
        <strain evidence="6 7">KMA01</strain>
    </source>
</reference>
<proteinExistence type="predicted"/>
<protein>
    <submittedName>
        <fullName evidence="6">MAPEG family protein</fullName>
    </submittedName>
</protein>
<organism evidence="6 7">
    <name type="scientific">Roseibium porphyridii</name>
    <dbReference type="NCBI Taxonomy" id="2866279"/>
    <lineage>
        <taxon>Bacteria</taxon>
        <taxon>Pseudomonadati</taxon>
        <taxon>Pseudomonadota</taxon>
        <taxon>Alphaproteobacteria</taxon>
        <taxon>Hyphomicrobiales</taxon>
        <taxon>Stappiaceae</taxon>
        <taxon>Roseibium</taxon>
    </lineage>
</organism>
<dbReference type="Proteomes" id="UP001209803">
    <property type="component" value="Chromosome"/>
</dbReference>
<keyword evidence="7" id="KW-1185">Reference proteome</keyword>
<evidence type="ECO:0000256" key="2">
    <source>
        <dbReference type="ARBA" id="ARBA00022692"/>
    </source>
</evidence>